<gene>
    <name evidence="1" type="ORF">TNCT_276161</name>
</gene>
<evidence type="ECO:0000313" key="2">
    <source>
        <dbReference type="Proteomes" id="UP000887116"/>
    </source>
</evidence>
<dbReference type="EMBL" id="BMAO01029725">
    <property type="protein sequence ID" value="GFR33774.1"/>
    <property type="molecule type" value="Genomic_DNA"/>
</dbReference>
<protein>
    <submittedName>
        <fullName evidence="1">Uncharacterized protein</fullName>
    </submittedName>
</protein>
<feature type="non-terminal residue" evidence="1">
    <location>
        <position position="1"/>
    </location>
</feature>
<accession>A0A8X6M738</accession>
<dbReference type="Proteomes" id="UP000887116">
    <property type="component" value="Unassembled WGS sequence"/>
</dbReference>
<dbReference type="AlphaFoldDB" id="A0A8X6M738"/>
<keyword evidence="2" id="KW-1185">Reference proteome</keyword>
<name>A0A8X6M738_TRICU</name>
<comment type="caution">
    <text evidence="1">The sequence shown here is derived from an EMBL/GenBank/DDBJ whole genome shotgun (WGS) entry which is preliminary data.</text>
</comment>
<proteinExistence type="predicted"/>
<reference evidence="1" key="1">
    <citation type="submission" date="2020-07" db="EMBL/GenBank/DDBJ databases">
        <title>Multicomponent nature underlies the extraordinary mechanical properties of spider dragline silk.</title>
        <authorList>
            <person name="Kono N."/>
            <person name="Nakamura H."/>
            <person name="Mori M."/>
            <person name="Yoshida Y."/>
            <person name="Ohtoshi R."/>
            <person name="Malay A.D."/>
            <person name="Moran D.A.P."/>
            <person name="Tomita M."/>
            <person name="Numata K."/>
            <person name="Arakawa K."/>
        </authorList>
    </citation>
    <scope>NUCLEOTIDE SEQUENCE</scope>
</reference>
<sequence>DSVGIGRNVYSGCILINILKLKRLL</sequence>
<evidence type="ECO:0000313" key="1">
    <source>
        <dbReference type="EMBL" id="GFR33774.1"/>
    </source>
</evidence>
<organism evidence="1 2">
    <name type="scientific">Trichonephila clavata</name>
    <name type="common">Joro spider</name>
    <name type="synonym">Nephila clavata</name>
    <dbReference type="NCBI Taxonomy" id="2740835"/>
    <lineage>
        <taxon>Eukaryota</taxon>
        <taxon>Metazoa</taxon>
        <taxon>Ecdysozoa</taxon>
        <taxon>Arthropoda</taxon>
        <taxon>Chelicerata</taxon>
        <taxon>Arachnida</taxon>
        <taxon>Araneae</taxon>
        <taxon>Araneomorphae</taxon>
        <taxon>Entelegynae</taxon>
        <taxon>Araneoidea</taxon>
        <taxon>Nephilidae</taxon>
        <taxon>Trichonephila</taxon>
    </lineage>
</organism>